<reference evidence="2 3" key="2">
    <citation type="submission" date="2018-06" db="EMBL/GenBank/DDBJ databases">
        <title>Comparative genomics of rhizobia nodulating Arachis hypogaea in China.</title>
        <authorList>
            <person name="Li Y."/>
        </authorList>
    </citation>
    <scope>NUCLEOTIDE SEQUENCE [LARGE SCALE GENOMIC DNA]</scope>
    <source>
        <strain evidence="2 3">CCBAU 51658</strain>
    </source>
</reference>
<dbReference type="EMBL" id="BMHC01000003">
    <property type="protein sequence ID" value="GGI23530.1"/>
    <property type="molecule type" value="Genomic_DNA"/>
</dbReference>
<dbReference type="AlphaFoldDB" id="A0A410V5L4"/>
<dbReference type="OrthoDB" id="1261251at2"/>
<organism evidence="1 4">
    <name type="scientific">Bradyrhizobium guangdongense</name>
    <dbReference type="NCBI Taxonomy" id="1325090"/>
    <lineage>
        <taxon>Bacteria</taxon>
        <taxon>Pseudomonadati</taxon>
        <taxon>Pseudomonadota</taxon>
        <taxon>Alphaproteobacteria</taxon>
        <taxon>Hyphomicrobiales</taxon>
        <taxon>Nitrobacteraceae</taxon>
        <taxon>Bradyrhizobium</taxon>
    </lineage>
</organism>
<reference evidence="1" key="3">
    <citation type="submission" date="2022-12" db="EMBL/GenBank/DDBJ databases">
        <authorList>
            <person name="Sun Q."/>
            <person name="Zhou Y."/>
        </authorList>
    </citation>
    <scope>NUCLEOTIDE SEQUENCE</scope>
    <source>
        <strain evidence="1">CGMCC 1.15034</strain>
    </source>
</reference>
<dbReference type="Proteomes" id="UP000625079">
    <property type="component" value="Unassembled WGS sequence"/>
</dbReference>
<keyword evidence="3" id="KW-1185">Reference proteome</keyword>
<reference evidence="1" key="1">
    <citation type="journal article" date="2014" name="Int. J. Syst. Evol. Microbiol.">
        <title>Complete genome sequence of Corynebacterium casei LMG S-19264T (=DSM 44701T), isolated from a smear-ripened cheese.</title>
        <authorList>
            <consortium name="US DOE Joint Genome Institute (JGI-PGF)"/>
            <person name="Walter F."/>
            <person name="Albersmeier A."/>
            <person name="Kalinowski J."/>
            <person name="Ruckert C."/>
        </authorList>
    </citation>
    <scope>NUCLEOTIDE SEQUENCE</scope>
    <source>
        <strain evidence="1">CGMCC 1.15034</strain>
    </source>
</reference>
<protein>
    <submittedName>
        <fullName evidence="1">Uncharacterized protein</fullName>
    </submittedName>
</protein>
<proteinExistence type="predicted"/>
<dbReference type="Proteomes" id="UP000593880">
    <property type="component" value="Chromosome"/>
</dbReference>
<name>A0A410V5L4_9BRAD</name>
<dbReference type="RefSeq" id="WP_128965660.1">
    <property type="nucleotide sequence ID" value="NZ_BMHC01000003.1"/>
</dbReference>
<sequence>MRRMILRMGTGQLRAAEHNESGWETGALMIIWGTYVTRKIVQTGQFYCPGCAQHRSYNLRRPKKWGHLYWIPIIPMEELDRYVECNACSKAWNESVLQHDPIKEQQERDLKLAAMIARLMTLMSGERDVSSELANRIVEASKAPLGVSTTPAEAFCAVTAMEDPNEILADAAKQAAYLTDRGKEAVLRAVISVAPNQSMREREFALADTIGRQFGMTPAHVKGVVDDMTID</sequence>
<evidence type="ECO:0000313" key="2">
    <source>
        <dbReference type="EMBL" id="QOZ60056.1"/>
    </source>
</evidence>
<evidence type="ECO:0000313" key="1">
    <source>
        <dbReference type="EMBL" id="GGI23530.1"/>
    </source>
</evidence>
<gene>
    <name evidence="1" type="ORF">GCM10010987_24860</name>
    <name evidence="2" type="ORF">XH86_15960</name>
</gene>
<evidence type="ECO:0000313" key="3">
    <source>
        <dbReference type="Proteomes" id="UP000593880"/>
    </source>
</evidence>
<evidence type="ECO:0000313" key="4">
    <source>
        <dbReference type="Proteomes" id="UP000625079"/>
    </source>
</evidence>
<dbReference type="EMBL" id="CP030057">
    <property type="protein sequence ID" value="QOZ60056.1"/>
    <property type="molecule type" value="Genomic_DNA"/>
</dbReference>
<accession>A0A410V5L4</accession>